<evidence type="ECO:0000256" key="2">
    <source>
        <dbReference type="ARBA" id="ARBA00005866"/>
    </source>
</evidence>
<dbReference type="Pfam" id="PF01263">
    <property type="entry name" value="Aldose_epim"/>
    <property type="match status" value="1"/>
</dbReference>
<dbReference type="Gene3D" id="2.70.98.10">
    <property type="match status" value="1"/>
</dbReference>
<evidence type="ECO:0000256" key="3">
    <source>
        <dbReference type="ARBA" id="ARBA00023235"/>
    </source>
</evidence>
<dbReference type="PANTHER" id="PTHR11122:SF13">
    <property type="entry name" value="GLUCOSE-6-PHOSPHATE 1-EPIMERASE"/>
    <property type="match status" value="1"/>
</dbReference>
<gene>
    <name evidence="5" type="ORF">GCM10007916_27110</name>
</gene>
<keyword evidence="6" id="KW-1185">Reference proteome</keyword>
<comment type="similarity">
    <text evidence="2 4">Belongs to the glucose-6-phosphate 1-epimerase family.</text>
</comment>
<dbReference type="SUPFAM" id="SSF74650">
    <property type="entry name" value="Galactose mutarotase-like"/>
    <property type="match status" value="1"/>
</dbReference>
<proteinExistence type="inferred from homology"/>
<dbReference type="CDD" id="cd09020">
    <property type="entry name" value="D-hex-6-P-epi_like"/>
    <property type="match status" value="1"/>
</dbReference>
<evidence type="ECO:0000256" key="4">
    <source>
        <dbReference type="PIRNR" id="PIRNR016020"/>
    </source>
</evidence>
<dbReference type="Proteomes" id="UP001157353">
    <property type="component" value="Unassembled WGS sequence"/>
</dbReference>
<evidence type="ECO:0000313" key="5">
    <source>
        <dbReference type="EMBL" id="GLS91642.1"/>
    </source>
</evidence>
<evidence type="ECO:0000256" key="1">
    <source>
        <dbReference type="ARBA" id="ARBA00001096"/>
    </source>
</evidence>
<comment type="catalytic activity">
    <reaction evidence="1">
        <text>alpha-D-glucose 6-phosphate = beta-D-glucose 6-phosphate</text>
        <dbReference type="Rhea" id="RHEA:16249"/>
        <dbReference type="ChEBI" id="CHEBI:58225"/>
        <dbReference type="ChEBI" id="CHEBI:58247"/>
        <dbReference type="EC" id="5.1.3.15"/>
    </reaction>
</comment>
<name>A0ABQ6E2I4_9GAMM</name>
<keyword evidence="3 4" id="KW-0413">Isomerase</keyword>
<organism evidence="5 6">
    <name type="scientific">Psychromonas marina</name>
    <dbReference type="NCBI Taxonomy" id="88364"/>
    <lineage>
        <taxon>Bacteria</taxon>
        <taxon>Pseudomonadati</taxon>
        <taxon>Pseudomonadota</taxon>
        <taxon>Gammaproteobacteria</taxon>
        <taxon>Alteromonadales</taxon>
        <taxon>Psychromonadaceae</taxon>
        <taxon>Psychromonas</taxon>
    </lineage>
</organism>
<dbReference type="EMBL" id="BSPQ01000013">
    <property type="protein sequence ID" value="GLS91642.1"/>
    <property type="molecule type" value="Genomic_DNA"/>
</dbReference>
<dbReference type="InterPro" id="IPR025532">
    <property type="entry name" value="G6P_1-epimerase"/>
</dbReference>
<sequence length="297" mass="32935">MISHLSLTKTDTVSPSISLQTDSNGFEFLIIEHDKLSAALTLHGGHLIHFQKTGQQPIIWLSKSAIFDKNKAIRGGVPICWPWFGPAGPELGEGLPAHGFARTSKWALDNVQESVEGVIIDLKLNSNNETLKLWPYEFELTLQITLNEQLKLELITENKSDLPLTYRSALHTYLNISAPEAIHLSGLNKQFYNSLNNKCLETGDTTLLIDQAIDSIYKKANTEIMLKDQQFQQTLTIVNTGNDSEVVWSPWVEGAAAFADMPDNGYQTMLCIESAITQGDGQQVKAGEKHSLTTLIK</sequence>
<accession>A0ABQ6E2I4</accession>
<dbReference type="InterPro" id="IPR011013">
    <property type="entry name" value="Gal_mutarotase_sf_dom"/>
</dbReference>
<dbReference type="EC" id="5.1.3.15" evidence="4"/>
<dbReference type="RefSeq" id="WP_284204747.1">
    <property type="nucleotide sequence ID" value="NZ_BSPQ01000013.1"/>
</dbReference>
<evidence type="ECO:0000313" key="6">
    <source>
        <dbReference type="Proteomes" id="UP001157353"/>
    </source>
</evidence>
<dbReference type="PANTHER" id="PTHR11122">
    <property type="entry name" value="APOSPORY-ASSOCIATED PROTEIN C-RELATED"/>
    <property type="match status" value="1"/>
</dbReference>
<comment type="caution">
    <text evidence="5">The sequence shown here is derived from an EMBL/GenBank/DDBJ whole genome shotgun (WGS) entry which is preliminary data.</text>
</comment>
<dbReference type="PIRSF" id="PIRSF016020">
    <property type="entry name" value="PHexose_mutarotase"/>
    <property type="match status" value="1"/>
</dbReference>
<reference evidence="6" key="1">
    <citation type="journal article" date="2019" name="Int. J. Syst. Evol. Microbiol.">
        <title>The Global Catalogue of Microorganisms (GCM) 10K type strain sequencing project: providing services to taxonomists for standard genome sequencing and annotation.</title>
        <authorList>
            <consortium name="The Broad Institute Genomics Platform"/>
            <consortium name="The Broad Institute Genome Sequencing Center for Infectious Disease"/>
            <person name="Wu L."/>
            <person name="Ma J."/>
        </authorList>
    </citation>
    <scope>NUCLEOTIDE SEQUENCE [LARGE SCALE GENOMIC DNA]</scope>
    <source>
        <strain evidence="6">NBRC 103166</strain>
    </source>
</reference>
<protein>
    <recommendedName>
        <fullName evidence="4">Putative glucose-6-phosphate 1-epimerase</fullName>
        <ecNumber evidence="4">5.1.3.15</ecNumber>
    </recommendedName>
</protein>
<dbReference type="InterPro" id="IPR008183">
    <property type="entry name" value="Aldose_1/G6P_1-epimerase"/>
</dbReference>
<dbReference type="InterPro" id="IPR014718">
    <property type="entry name" value="GH-type_carb-bd"/>
</dbReference>